<dbReference type="Gene3D" id="1.10.10.10">
    <property type="entry name" value="Winged helix-like DNA-binding domain superfamily/Winged helix DNA-binding domain"/>
    <property type="match status" value="1"/>
</dbReference>
<dbReference type="EMBL" id="CP049742">
    <property type="protein sequence ID" value="QPC48118.1"/>
    <property type="molecule type" value="Genomic_DNA"/>
</dbReference>
<dbReference type="InterPro" id="IPR036390">
    <property type="entry name" value="WH_DNA-bd_sf"/>
</dbReference>
<dbReference type="InterPro" id="IPR001845">
    <property type="entry name" value="HTH_ArsR_DNA-bd_dom"/>
</dbReference>
<dbReference type="Pfam" id="PF09860">
    <property type="entry name" value="DUF2087"/>
    <property type="match status" value="1"/>
</dbReference>
<gene>
    <name evidence="5" type="ORF">G8O30_14865</name>
</gene>
<evidence type="ECO:0000313" key="5">
    <source>
        <dbReference type="EMBL" id="QPC48118.1"/>
    </source>
</evidence>
<dbReference type="Proteomes" id="UP000593626">
    <property type="component" value="Chromosome"/>
</dbReference>
<proteinExistence type="predicted"/>
<dbReference type="PANTHER" id="PTHR33154">
    <property type="entry name" value="TRANSCRIPTIONAL REGULATOR, ARSR FAMILY"/>
    <property type="match status" value="1"/>
</dbReference>
<keyword evidence="3" id="KW-0804">Transcription</keyword>
<evidence type="ECO:0000256" key="2">
    <source>
        <dbReference type="ARBA" id="ARBA00023125"/>
    </source>
</evidence>
<dbReference type="Pfam" id="PF01022">
    <property type="entry name" value="HTH_5"/>
    <property type="match status" value="1"/>
</dbReference>
<organism evidence="5 6">
    <name type="scientific">Mangrovibacillus cuniculi</name>
    <dbReference type="NCBI Taxonomy" id="2593652"/>
    <lineage>
        <taxon>Bacteria</taxon>
        <taxon>Bacillati</taxon>
        <taxon>Bacillota</taxon>
        <taxon>Bacilli</taxon>
        <taxon>Bacillales</taxon>
        <taxon>Bacillaceae</taxon>
        <taxon>Mangrovibacillus</taxon>
    </lineage>
</organism>
<dbReference type="SUPFAM" id="SSF46785">
    <property type="entry name" value="Winged helix' DNA-binding domain"/>
    <property type="match status" value="1"/>
</dbReference>
<dbReference type="NCBIfam" id="NF033788">
    <property type="entry name" value="HTH_metalloreg"/>
    <property type="match status" value="1"/>
</dbReference>
<dbReference type="InterPro" id="IPR011991">
    <property type="entry name" value="ArsR-like_HTH"/>
</dbReference>
<dbReference type="GO" id="GO:0003700">
    <property type="term" value="F:DNA-binding transcription factor activity"/>
    <property type="evidence" value="ECO:0007669"/>
    <property type="project" value="InterPro"/>
</dbReference>
<evidence type="ECO:0000256" key="3">
    <source>
        <dbReference type="ARBA" id="ARBA00023163"/>
    </source>
</evidence>
<evidence type="ECO:0000313" key="6">
    <source>
        <dbReference type="Proteomes" id="UP000593626"/>
    </source>
</evidence>
<keyword evidence="6" id="KW-1185">Reference proteome</keyword>
<accession>A0A7S8CE30</accession>
<protein>
    <submittedName>
        <fullName evidence="5">Metalloregulator ArsR/SmtB family transcription factor</fullName>
    </submittedName>
</protein>
<evidence type="ECO:0000259" key="4">
    <source>
        <dbReference type="PROSITE" id="PS50987"/>
    </source>
</evidence>
<evidence type="ECO:0000256" key="1">
    <source>
        <dbReference type="ARBA" id="ARBA00023015"/>
    </source>
</evidence>
<dbReference type="InterPro" id="IPR051081">
    <property type="entry name" value="HTH_MetalResp_TranReg"/>
</dbReference>
<sequence length="193" mass="22782">MQLDRLITFHKTLGDKTRLRIIALLNSGPLHGQAIAGKLALTPATISHHLTKLRDCGLVYERREKNSVYYHLDEKKLLQMSQAVIKMGDETMDKQLVTIEEKNKVLQNFLTTDGKIKTLPAQRKKKLIILDYLARKLEKGRLYEEKEVNEFIKQFHEDFATIRREFIMCYFMTRENNKYEMNPEEMWKIGYSN</sequence>
<keyword evidence="1" id="KW-0805">Transcription regulation</keyword>
<dbReference type="AlphaFoldDB" id="A0A7S8CE30"/>
<reference evidence="5 6" key="1">
    <citation type="submission" date="2019-07" db="EMBL/GenBank/DDBJ databases">
        <title>Genome sequence of 2 isolates from Red Sea Mangroves.</title>
        <authorList>
            <person name="Sefrji F."/>
            <person name="Michoud G."/>
            <person name="Merlino G."/>
            <person name="Daffonchio D."/>
        </authorList>
    </citation>
    <scope>NUCLEOTIDE SEQUENCE [LARGE SCALE GENOMIC DNA]</scope>
    <source>
        <strain evidence="5 6">R1DC41</strain>
    </source>
</reference>
<dbReference type="RefSeq" id="WP_239672801.1">
    <property type="nucleotide sequence ID" value="NZ_CP049742.1"/>
</dbReference>
<feature type="domain" description="HTH arsR-type" evidence="4">
    <location>
        <begin position="1"/>
        <end position="92"/>
    </location>
</feature>
<dbReference type="CDD" id="cd00090">
    <property type="entry name" value="HTH_ARSR"/>
    <property type="match status" value="1"/>
</dbReference>
<name>A0A7S8CE30_9BACI</name>
<dbReference type="GO" id="GO:0003677">
    <property type="term" value="F:DNA binding"/>
    <property type="evidence" value="ECO:0007669"/>
    <property type="project" value="UniProtKB-KW"/>
</dbReference>
<dbReference type="SMART" id="SM00418">
    <property type="entry name" value="HTH_ARSR"/>
    <property type="match status" value="1"/>
</dbReference>
<dbReference type="PANTHER" id="PTHR33154:SF33">
    <property type="entry name" value="TRANSCRIPTIONAL REPRESSOR SDPR"/>
    <property type="match status" value="1"/>
</dbReference>
<dbReference type="KEGG" id="mcui:G8O30_14865"/>
<dbReference type="InterPro" id="IPR018656">
    <property type="entry name" value="DUF2087"/>
</dbReference>
<keyword evidence="2" id="KW-0238">DNA-binding</keyword>
<dbReference type="PRINTS" id="PR00778">
    <property type="entry name" value="HTHARSR"/>
</dbReference>
<dbReference type="InterPro" id="IPR036388">
    <property type="entry name" value="WH-like_DNA-bd_sf"/>
</dbReference>
<dbReference type="PROSITE" id="PS50987">
    <property type="entry name" value="HTH_ARSR_2"/>
    <property type="match status" value="1"/>
</dbReference>